<reference evidence="1" key="1">
    <citation type="submission" date="2016-10" db="EMBL/GenBank/DDBJ databases">
        <authorList>
            <person name="Benchimol M."/>
            <person name="Almeida L.G."/>
            <person name="Vasconcelos A.T."/>
            <person name="Perreira-Neves A."/>
            <person name="Rosa I.A."/>
            <person name="Tasca T."/>
            <person name="Bogo M.R."/>
            <person name="de Souza W."/>
        </authorList>
    </citation>
    <scope>NUCLEOTIDE SEQUENCE [LARGE SCALE GENOMIC DNA]</scope>
    <source>
        <strain evidence="1">K</strain>
    </source>
</reference>
<name>A0A1J4JA53_9EUKA</name>
<dbReference type="SUPFAM" id="SSF48371">
    <property type="entry name" value="ARM repeat"/>
    <property type="match status" value="1"/>
</dbReference>
<keyword evidence="2" id="KW-1185">Reference proteome</keyword>
<dbReference type="Proteomes" id="UP000179807">
    <property type="component" value="Unassembled WGS sequence"/>
</dbReference>
<dbReference type="EMBL" id="MLAK01001204">
    <property type="protein sequence ID" value="OHS96040.1"/>
    <property type="molecule type" value="Genomic_DNA"/>
</dbReference>
<evidence type="ECO:0000313" key="2">
    <source>
        <dbReference type="Proteomes" id="UP000179807"/>
    </source>
</evidence>
<organism evidence="1 2">
    <name type="scientific">Tritrichomonas foetus</name>
    <dbReference type="NCBI Taxonomy" id="1144522"/>
    <lineage>
        <taxon>Eukaryota</taxon>
        <taxon>Metamonada</taxon>
        <taxon>Parabasalia</taxon>
        <taxon>Tritrichomonadida</taxon>
        <taxon>Tritrichomonadidae</taxon>
        <taxon>Tritrichomonas</taxon>
    </lineage>
</organism>
<dbReference type="AlphaFoldDB" id="A0A1J4JA53"/>
<dbReference type="InterPro" id="IPR016024">
    <property type="entry name" value="ARM-type_fold"/>
</dbReference>
<dbReference type="GeneID" id="94830017"/>
<accession>A0A1J4JA53</accession>
<evidence type="ECO:0008006" key="3">
    <source>
        <dbReference type="Google" id="ProtNLM"/>
    </source>
</evidence>
<comment type="caution">
    <text evidence="1">The sequence shown here is derived from an EMBL/GenBank/DDBJ whole genome shotgun (WGS) entry which is preliminary data.</text>
</comment>
<dbReference type="RefSeq" id="XP_068349177.1">
    <property type="nucleotide sequence ID" value="XM_068495313.1"/>
</dbReference>
<gene>
    <name evidence="1" type="ORF">TRFO_10222</name>
</gene>
<sequence>MFYKDESYFSNKLLKNVSKTIYQSLNTFGMEVSKYKSPKEPKNYSFQQLVGVIRNGDIQKIKRNLLILRKETLNILFPYYQEFMALGVGKMFLDLLTNHEIETSSGQVKMNFSEIVMSIITNLCSYPNNMSYAQDLYHLGLFEALSEIINSTTDIQLVHDASIILGNYSTINVELRDKIIQVVPLDCLLNFAISDVFLTKPICSLFINFFKFDVSDIDFRSLFKLFEDLYWEKGTNIVIVVQLFYYLVQIPYFLEYFNRKIDSSQNVIVNHFNPNEKTEKIIKKNVVEDILDMTEANNEKILIPALGFAYSVSELDFSLIEEKVSEYVRLLGSDIVSVAYLTAILIKKIIKEEPSLINPEDYCRIAMLLMKNIKDGDFNSKIQFFKTLCRLTKICDIQSLIIISQNNLTLSILDFIDIDDIDIKDLILDEMLFLADSEMKHSNTKNILTEFLSNGGYEFLQEVSNSDDSILADQAKAFADMFEINLCE</sequence>
<proteinExistence type="predicted"/>
<dbReference type="InterPro" id="IPR011989">
    <property type="entry name" value="ARM-like"/>
</dbReference>
<dbReference type="Gene3D" id="1.25.10.10">
    <property type="entry name" value="Leucine-rich Repeat Variant"/>
    <property type="match status" value="1"/>
</dbReference>
<protein>
    <recommendedName>
        <fullName evidence="3">26S proteasome non-ATPase regulatory subunit 5</fullName>
    </recommendedName>
</protein>
<dbReference type="VEuPathDB" id="TrichDB:TRFO_10222"/>
<evidence type="ECO:0000313" key="1">
    <source>
        <dbReference type="EMBL" id="OHS96040.1"/>
    </source>
</evidence>